<protein>
    <recommendedName>
        <fullName evidence="4">SHOCT domain-containing protein</fullName>
    </recommendedName>
</protein>
<reference evidence="2" key="1">
    <citation type="submission" date="2021-04" db="EMBL/GenBank/DDBJ databases">
        <title>Genome based classification of Actinospica acidithermotolerans sp. nov., an actinobacterium isolated from an Indonesian hot spring.</title>
        <authorList>
            <person name="Kusuma A.B."/>
            <person name="Putra K.E."/>
            <person name="Nafisah S."/>
            <person name="Loh J."/>
            <person name="Nouioui I."/>
            <person name="Goodfellow M."/>
        </authorList>
    </citation>
    <scope>NUCLEOTIDE SEQUENCE</scope>
    <source>
        <strain evidence="2">DSM 45618</strain>
    </source>
</reference>
<keyword evidence="1" id="KW-1133">Transmembrane helix</keyword>
<keyword evidence="3" id="KW-1185">Reference proteome</keyword>
<proteinExistence type="predicted"/>
<sequence>MNGAGIGIIIGLVLILVLTILWYVRAGNEADQRAATARAAGAGQQPLGRTDPDHNLAQRAREFGVVLDLAADTVSVAGQARGRFTGSVMRIETEGQLTSRITVTRLVTLGVFALGARKKIDNRELYLTVEGDGFQLVRKIAPTLGDQARRFVAAYNTRSGALAKQPAAGARDLAGELERLAKLHSDGGLSDREFVVAKARLLAQPEGRRP</sequence>
<comment type="caution">
    <text evidence="2">The sequence shown here is derived from an EMBL/GenBank/DDBJ whole genome shotgun (WGS) entry which is preliminary data.</text>
</comment>
<evidence type="ECO:0008006" key="4">
    <source>
        <dbReference type="Google" id="ProtNLM"/>
    </source>
</evidence>
<dbReference type="AlphaFoldDB" id="A0A8J7WKK8"/>
<evidence type="ECO:0000313" key="2">
    <source>
        <dbReference type="EMBL" id="MBS2962585.1"/>
    </source>
</evidence>
<evidence type="ECO:0000313" key="3">
    <source>
        <dbReference type="Proteomes" id="UP000677913"/>
    </source>
</evidence>
<organism evidence="2 3">
    <name type="scientific">Actinocrinis puniceicyclus</name>
    <dbReference type="NCBI Taxonomy" id="977794"/>
    <lineage>
        <taxon>Bacteria</taxon>
        <taxon>Bacillati</taxon>
        <taxon>Actinomycetota</taxon>
        <taxon>Actinomycetes</taxon>
        <taxon>Catenulisporales</taxon>
        <taxon>Actinospicaceae</taxon>
        <taxon>Actinocrinis</taxon>
    </lineage>
</organism>
<accession>A0A8J7WKK8</accession>
<feature type="transmembrane region" description="Helical" evidence="1">
    <location>
        <begin position="6"/>
        <end position="24"/>
    </location>
</feature>
<evidence type="ECO:0000256" key="1">
    <source>
        <dbReference type="SAM" id="Phobius"/>
    </source>
</evidence>
<gene>
    <name evidence="2" type="ORF">KGA66_05970</name>
</gene>
<keyword evidence="1" id="KW-0472">Membrane</keyword>
<dbReference type="EMBL" id="JAGSXH010000013">
    <property type="protein sequence ID" value="MBS2962585.1"/>
    <property type="molecule type" value="Genomic_DNA"/>
</dbReference>
<keyword evidence="1" id="KW-0812">Transmembrane</keyword>
<name>A0A8J7WKK8_9ACTN</name>
<dbReference type="Proteomes" id="UP000677913">
    <property type="component" value="Unassembled WGS sequence"/>
</dbReference>
<dbReference type="RefSeq" id="WP_211465408.1">
    <property type="nucleotide sequence ID" value="NZ_JAGSXH010000013.1"/>
</dbReference>